<comment type="similarity">
    <text evidence="9 13">Belongs to the QueA family.</text>
</comment>
<dbReference type="PANTHER" id="PTHR30307">
    <property type="entry name" value="S-ADENOSYLMETHIONINE:TRNA RIBOSYLTRANSFERASE-ISOMERASE"/>
    <property type="match status" value="1"/>
</dbReference>
<evidence type="ECO:0000256" key="4">
    <source>
        <dbReference type="ARBA" id="ARBA00022490"/>
    </source>
</evidence>
<comment type="catalytic activity">
    <reaction evidence="8 13">
        <text>7-aminomethyl-7-carbaguanosine(34) in tRNA + S-adenosyl-L-methionine = epoxyqueuosine(34) in tRNA + adenine + L-methionine + 2 H(+)</text>
        <dbReference type="Rhea" id="RHEA:32155"/>
        <dbReference type="Rhea" id="RHEA-COMP:10342"/>
        <dbReference type="Rhea" id="RHEA-COMP:18582"/>
        <dbReference type="ChEBI" id="CHEBI:15378"/>
        <dbReference type="ChEBI" id="CHEBI:16708"/>
        <dbReference type="ChEBI" id="CHEBI:57844"/>
        <dbReference type="ChEBI" id="CHEBI:59789"/>
        <dbReference type="ChEBI" id="CHEBI:82833"/>
        <dbReference type="ChEBI" id="CHEBI:194443"/>
        <dbReference type="EC" id="2.4.99.17"/>
    </reaction>
</comment>
<proteinExistence type="inferred from homology"/>
<evidence type="ECO:0000256" key="5">
    <source>
        <dbReference type="ARBA" id="ARBA00022679"/>
    </source>
</evidence>
<gene>
    <name evidence="13 14" type="primary">queA</name>
    <name evidence="14" type="ORF">FEV51_00990</name>
</gene>
<dbReference type="HAMAP" id="MF_00113">
    <property type="entry name" value="QueA"/>
    <property type="match status" value="1"/>
</dbReference>
<evidence type="ECO:0000256" key="12">
    <source>
        <dbReference type="ARBA" id="ARBA00076160"/>
    </source>
</evidence>
<dbReference type="InterPro" id="IPR003699">
    <property type="entry name" value="QueA"/>
</dbReference>
<dbReference type="GO" id="GO:0005737">
    <property type="term" value="C:cytoplasm"/>
    <property type="evidence" value="ECO:0007669"/>
    <property type="project" value="UniProtKB-SubCell"/>
</dbReference>
<dbReference type="NCBIfam" id="TIGR00113">
    <property type="entry name" value="queA"/>
    <property type="match status" value="1"/>
</dbReference>
<dbReference type="InterPro" id="IPR042119">
    <property type="entry name" value="QueA_dom2"/>
</dbReference>
<dbReference type="EMBL" id="VCAO01000001">
    <property type="protein sequence ID" value="TMM49808.1"/>
    <property type="molecule type" value="Genomic_DNA"/>
</dbReference>
<evidence type="ECO:0000256" key="2">
    <source>
        <dbReference type="ARBA" id="ARBA00004691"/>
    </source>
</evidence>
<dbReference type="SUPFAM" id="SSF111337">
    <property type="entry name" value="QueA-like"/>
    <property type="match status" value="1"/>
</dbReference>
<evidence type="ECO:0000256" key="7">
    <source>
        <dbReference type="ARBA" id="ARBA00022785"/>
    </source>
</evidence>
<accession>A0A5S3P8P6</accession>
<dbReference type="InterPro" id="IPR036100">
    <property type="entry name" value="QueA_sf"/>
</dbReference>
<comment type="subunit">
    <text evidence="3 13">Monomer.</text>
</comment>
<dbReference type="RefSeq" id="WP_138615368.1">
    <property type="nucleotide sequence ID" value="NZ_VCAO01000001.1"/>
</dbReference>
<evidence type="ECO:0000256" key="3">
    <source>
        <dbReference type="ARBA" id="ARBA00011245"/>
    </source>
</evidence>
<dbReference type="GO" id="GO:0051075">
    <property type="term" value="F:S-adenosylmethionine:tRNA ribosyltransferase-isomerase activity"/>
    <property type="evidence" value="ECO:0007669"/>
    <property type="project" value="UniProtKB-EC"/>
</dbReference>
<keyword evidence="14" id="KW-0328">Glycosyltransferase</keyword>
<reference evidence="14 15" key="1">
    <citation type="submission" date="2019-05" db="EMBL/GenBank/DDBJ databases">
        <title>Erythrobacter marisflavi sp. nov., isolated from isolated from water of an estuary environment.</title>
        <authorList>
            <person name="Yoon J.-H."/>
        </authorList>
    </citation>
    <scope>NUCLEOTIDE SEQUENCE [LARGE SCALE GENOMIC DNA]</scope>
    <source>
        <strain evidence="14 15">KEM-5</strain>
    </source>
</reference>
<evidence type="ECO:0000256" key="13">
    <source>
        <dbReference type="HAMAP-Rule" id="MF_00113"/>
    </source>
</evidence>
<evidence type="ECO:0000256" key="6">
    <source>
        <dbReference type="ARBA" id="ARBA00022691"/>
    </source>
</evidence>
<evidence type="ECO:0000256" key="10">
    <source>
        <dbReference type="ARBA" id="ARBA00066503"/>
    </source>
</evidence>
<keyword evidence="7 13" id="KW-0671">Queuosine biosynthesis</keyword>
<comment type="pathway">
    <text evidence="2 13">tRNA modification; tRNA-queuosine biosynthesis.</text>
</comment>
<keyword evidence="5 13" id="KW-0808">Transferase</keyword>
<evidence type="ECO:0000256" key="9">
    <source>
        <dbReference type="ARBA" id="ARBA00061210"/>
    </source>
</evidence>
<evidence type="ECO:0000313" key="14">
    <source>
        <dbReference type="EMBL" id="TMM49808.1"/>
    </source>
</evidence>
<evidence type="ECO:0000256" key="11">
    <source>
        <dbReference type="ARBA" id="ARBA00069325"/>
    </source>
</evidence>
<sequence>MRVDLFDFELPPERIALRPARPRDAARMLVADGGTAPLADHHVRDLPGLLREGDVLVFNDTRVIPAQLEGRRGEAKIGATLHKRIDLRRWQAFIRNAKRLRVGETVEFPEGVSALAEARHDDGSFTLAFAGDEPVEVLLERAGTMPLPPYIAGKRGTDEQDRKDYQTMFAARDGAVAAPTAALHFTPELIAALDAAGIGRETLTLHVGAGTFLPVKAEDTADHQMHSEWGRIEPEVADRLNAVRKAGGRVIAVGTTSLRLLESAAGKDKIIRPFSGDTDIFITPGYTFRAIDGLMTNFHLPKSTLFMLVSALMGRERMQAVYGHAIEHDYRFYSYGDSSLLLP</sequence>
<dbReference type="NCBIfam" id="NF001140">
    <property type="entry name" value="PRK00147.1"/>
    <property type="match status" value="1"/>
</dbReference>
<comment type="caution">
    <text evidence="14">The sequence shown here is derived from an EMBL/GenBank/DDBJ whole genome shotgun (WGS) entry which is preliminary data.</text>
</comment>
<dbReference type="PANTHER" id="PTHR30307:SF0">
    <property type="entry name" value="S-ADENOSYLMETHIONINE:TRNA RIBOSYLTRANSFERASE-ISOMERASE"/>
    <property type="match status" value="1"/>
</dbReference>
<dbReference type="InterPro" id="IPR042118">
    <property type="entry name" value="QueA_dom1"/>
</dbReference>
<evidence type="ECO:0000256" key="8">
    <source>
        <dbReference type="ARBA" id="ARBA00052751"/>
    </source>
</evidence>
<organism evidence="14 15">
    <name type="scientific">Qipengyuania marisflavi</name>
    <dbReference type="NCBI Taxonomy" id="2486356"/>
    <lineage>
        <taxon>Bacteria</taxon>
        <taxon>Pseudomonadati</taxon>
        <taxon>Pseudomonadota</taxon>
        <taxon>Alphaproteobacteria</taxon>
        <taxon>Sphingomonadales</taxon>
        <taxon>Erythrobacteraceae</taxon>
        <taxon>Qipengyuania</taxon>
    </lineage>
</organism>
<dbReference type="GO" id="GO:0008616">
    <property type="term" value="P:tRNA queuosine(34) biosynthetic process"/>
    <property type="evidence" value="ECO:0007669"/>
    <property type="project" value="UniProtKB-UniRule"/>
</dbReference>
<name>A0A5S3P8P6_9SPHN</name>
<keyword evidence="15" id="KW-1185">Reference proteome</keyword>
<comment type="subcellular location">
    <subcellularLocation>
        <location evidence="1 13">Cytoplasm</location>
    </subcellularLocation>
</comment>
<keyword evidence="6 13" id="KW-0949">S-adenosyl-L-methionine</keyword>
<evidence type="ECO:0000313" key="15">
    <source>
        <dbReference type="Proteomes" id="UP000309668"/>
    </source>
</evidence>
<dbReference type="OrthoDB" id="9805933at2"/>
<dbReference type="Gene3D" id="2.40.10.240">
    <property type="entry name" value="QueA-like"/>
    <property type="match status" value="1"/>
</dbReference>
<protein>
    <recommendedName>
        <fullName evidence="11 13">S-adenosylmethionine:tRNA ribosyltransferase-isomerase</fullName>
        <ecNumber evidence="10 13">2.4.99.17</ecNumber>
    </recommendedName>
    <alternativeName>
        <fullName evidence="12 13">Queuosine biosynthesis protein QueA</fullName>
    </alternativeName>
</protein>
<comment type="function">
    <text evidence="13">Transfers and isomerizes the ribose moiety from AdoMet to the 7-aminomethyl group of 7-deazaguanine (preQ1-tRNA) to give epoxyqueuosine (oQ-tRNA).</text>
</comment>
<dbReference type="EC" id="2.4.99.17" evidence="10 13"/>
<dbReference type="UniPathway" id="UPA00392"/>
<keyword evidence="4 13" id="KW-0963">Cytoplasm</keyword>
<dbReference type="Gene3D" id="3.40.1780.10">
    <property type="entry name" value="QueA-like"/>
    <property type="match status" value="1"/>
</dbReference>
<dbReference type="Pfam" id="PF02547">
    <property type="entry name" value="Queuosine_synth"/>
    <property type="match status" value="1"/>
</dbReference>
<dbReference type="FunFam" id="3.40.1780.10:FF:000001">
    <property type="entry name" value="S-adenosylmethionine:tRNA ribosyltransferase-isomerase"/>
    <property type="match status" value="1"/>
</dbReference>
<evidence type="ECO:0000256" key="1">
    <source>
        <dbReference type="ARBA" id="ARBA00004496"/>
    </source>
</evidence>
<dbReference type="Proteomes" id="UP000309668">
    <property type="component" value="Unassembled WGS sequence"/>
</dbReference>
<keyword evidence="14" id="KW-0413">Isomerase</keyword>
<dbReference type="AlphaFoldDB" id="A0A5S3P8P6"/>